<feature type="compositionally biased region" description="Pro residues" evidence="1">
    <location>
        <begin position="62"/>
        <end position="79"/>
    </location>
</feature>
<dbReference type="InterPro" id="IPR005651">
    <property type="entry name" value="Trm112-like"/>
</dbReference>
<sequence>MIDQILPYLRCPFDPHRQTPLQRAEDALLCPACAARFPIRNGIPVLVPRDAILPEGVRHPDQLPPRHLPPSSPPSPMPS</sequence>
<reference evidence="2 3" key="1">
    <citation type="submission" date="2020-07" db="EMBL/GenBank/DDBJ databases">
        <title>Thermogemmata thermophila gen. nov., sp. nov., a novel moderate thermophilic planctomycete from a Kamchatka hot spring.</title>
        <authorList>
            <person name="Elcheninov A.G."/>
            <person name="Podosokorskaya O.A."/>
            <person name="Kovaleva O.L."/>
            <person name="Novikov A."/>
            <person name="Bonch-Osmolovskaya E.A."/>
            <person name="Toshchakov S.V."/>
            <person name="Kublanov I.V."/>
        </authorList>
    </citation>
    <scope>NUCLEOTIDE SEQUENCE [LARGE SCALE GENOMIC DNA]</scope>
    <source>
        <strain evidence="2 3">2918</strain>
    </source>
</reference>
<protein>
    <recommendedName>
        <fullName evidence="4">Trm112 family protein</fullName>
    </recommendedName>
</protein>
<feature type="region of interest" description="Disordered" evidence="1">
    <location>
        <begin position="55"/>
        <end position="79"/>
    </location>
</feature>
<accession>A0A7V8VG68</accession>
<gene>
    <name evidence="2" type="ORF">H0921_14255</name>
</gene>
<dbReference type="Proteomes" id="UP000542342">
    <property type="component" value="Unassembled WGS sequence"/>
</dbReference>
<proteinExistence type="predicted"/>
<dbReference type="AlphaFoldDB" id="A0A7V8VG68"/>
<dbReference type="Gene3D" id="2.20.25.10">
    <property type="match status" value="1"/>
</dbReference>
<dbReference type="Pfam" id="PF03966">
    <property type="entry name" value="Trm112p"/>
    <property type="match status" value="1"/>
</dbReference>
<evidence type="ECO:0008006" key="4">
    <source>
        <dbReference type="Google" id="ProtNLM"/>
    </source>
</evidence>
<dbReference type="RefSeq" id="WP_194539187.1">
    <property type="nucleotide sequence ID" value="NZ_JACEFB010000013.1"/>
</dbReference>
<evidence type="ECO:0000313" key="3">
    <source>
        <dbReference type="Proteomes" id="UP000542342"/>
    </source>
</evidence>
<dbReference type="SUPFAM" id="SSF158997">
    <property type="entry name" value="Trm112p-like"/>
    <property type="match status" value="1"/>
</dbReference>
<evidence type="ECO:0000256" key="1">
    <source>
        <dbReference type="SAM" id="MobiDB-lite"/>
    </source>
</evidence>
<evidence type="ECO:0000313" key="2">
    <source>
        <dbReference type="EMBL" id="MBA2227320.1"/>
    </source>
</evidence>
<name>A0A7V8VG68_9BACT</name>
<comment type="caution">
    <text evidence="2">The sequence shown here is derived from an EMBL/GenBank/DDBJ whole genome shotgun (WGS) entry which is preliminary data.</text>
</comment>
<organism evidence="2 3">
    <name type="scientific">Thermogemmata fonticola</name>
    <dbReference type="NCBI Taxonomy" id="2755323"/>
    <lineage>
        <taxon>Bacteria</taxon>
        <taxon>Pseudomonadati</taxon>
        <taxon>Planctomycetota</taxon>
        <taxon>Planctomycetia</taxon>
        <taxon>Gemmatales</taxon>
        <taxon>Gemmataceae</taxon>
        <taxon>Thermogemmata</taxon>
    </lineage>
</organism>
<keyword evidence="3" id="KW-1185">Reference proteome</keyword>
<dbReference type="EMBL" id="JACEFB010000013">
    <property type="protein sequence ID" value="MBA2227320.1"/>
    <property type="molecule type" value="Genomic_DNA"/>
</dbReference>